<accession>A0ABQ4R8F7</accession>
<feature type="domain" description="NAD-dependent epimerase/dehydratase" evidence="2">
    <location>
        <begin position="6"/>
        <end position="215"/>
    </location>
</feature>
<dbReference type="InterPro" id="IPR001509">
    <property type="entry name" value="Epimerase_deHydtase"/>
</dbReference>
<evidence type="ECO:0000313" key="4">
    <source>
        <dbReference type="Proteomes" id="UP001055167"/>
    </source>
</evidence>
<sequence>MTGPLIALTGSTGFIGRHLLATLTARGYRVRVLLRRPDALPPGTSGAVVGDLARPQNMAAALAGVDAVVHSAGLAHAMSGAPEDDYRTFNTEATRGLARAAARARVRRFVFLSSIRAQSGPSAGAVLTEDVPAAPTDAYGRSKLAAEEALAEIGIDYAALRPVLVYGAGQKGNMAALLRLAARPVPLPFGGLRGRRSLVSVEALGEAVDAVLRAPGPLRRPFIVSEADALTVAEMIAALRAGLGRRPGLLPVPAGLVAAALRLAGRAELQARLAGSLVARADALAGLGWSAPWASREGLEALARAGGPGRAPAQSSTSSSSSSWRIP</sequence>
<dbReference type="SUPFAM" id="SSF51735">
    <property type="entry name" value="NAD(P)-binding Rossmann-fold domains"/>
    <property type="match status" value="1"/>
</dbReference>
<dbReference type="RefSeq" id="WP_128564920.1">
    <property type="nucleotide sequence ID" value="NZ_BPQH01000043.1"/>
</dbReference>
<dbReference type="InterPro" id="IPR036291">
    <property type="entry name" value="NAD(P)-bd_dom_sf"/>
</dbReference>
<name>A0ABQ4R8F7_9HYPH</name>
<evidence type="ECO:0000313" key="3">
    <source>
        <dbReference type="EMBL" id="GJD53973.1"/>
    </source>
</evidence>
<organism evidence="3 4">
    <name type="scientific">Methylobacterium crusticola</name>
    <dbReference type="NCBI Taxonomy" id="1697972"/>
    <lineage>
        <taxon>Bacteria</taxon>
        <taxon>Pseudomonadati</taxon>
        <taxon>Pseudomonadota</taxon>
        <taxon>Alphaproteobacteria</taxon>
        <taxon>Hyphomicrobiales</taxon>
        <taxon>Methylobacteriaceae</taxon>
        <taxon>Methylobacterium</taxon>
    </lineage>
</organism>
<keyword evidence="4" id="KW-1185">Reference proteome</keyword>
<dbReference type="InterPro" id="IPR051783">
    <property type="entry name" value="NAD(P)-dependent_oxidoreduct"/>
</dbReference>
<gene>
    <name evidence="3" type="primary">hldD</name>
    <name evidence="3" type="ORF">OPKNFCMD_6753</name>
</gene>
<reference evidence="3" key="1">
    <citation type="journal article" date="2021" name="Front. Microbiol.">
        <title>Comprehensive Comparative Genomics and Phenotyping of Methylobacterium Species.</title>
        <authorList>
            <person name="Alessa O."/>
            <person name="Ogura Y."/>
            <person name="Fujitani Y."/>
            <person name="Takami H."/>
            <person name="Hayashi T."/>
            <person name="Sahin N."/>
            <person name="Tani A."/>
        </authorList>
    </citation>
    <scope>NUCLEOTIDE SEQUENCE</scope>
    <source>
        <strain evidence="3">KCTC 52305</strain>
    </source>
</reference>
<dbReference type="Proteomes" id="UP001055167">
    <property type="component" value="Unassembled WGS sequence"/>
</dbReference>
<comment type="caution">
    <text evidence="3">The sequence shown here is derived from an EMBL/GenBank/DDBJ whole genome shotgun (WGS) entry which is preliminary data.</text>
</comment>
<feature type="region of interest" description="Disordered" evidence="1">
    <location>
        <begin position="304"/>
        <end position="327"/>
    </location>
</feature>
<dbReference type="EMBL" id="BPQH01000043">
    <property type="protein sequence ID" value="GJD53973.1"/>
    <property type="molecule type" value="Genomic_DNA"/>
</dbReference>
<proteinExistence type="predicted"/>
<reference evidence="3" key="2">
    <citation type="submission" date="2021-08" db="EMBL/GenBank/DDBJ databases">
        <authorList>
            <person name="Tani A."/>
            <person name="Ola A."/>
            <person name="Ogura Y."/>
            <person name="Katsura K."/>
            <person name="Hayashi T."/>
        </authorList>
    </citation>
    <scope>NUCLEOTIDE SEQUENCE</scope>
    <source>
        <strain evidence="3">KCTC 52305</strain>
    </source>
</reference>
<dbReference type="PANTHER" id="PTHR48079:SF6">
    <property type="entry name" value="NAD(P)-BINDING DOMAIN-CONTAINING PROTEIN-RELATED"/>
    <property type="match status" value="1"/>
</dbReference>
<evidence type="ECO:0000259" key="2">
    <source>
        <dbReference type="Pfam" id="PF01370"/>
    </source>
</evidence>
<dbReference type="PANTHER" id="PTHR48079">
    <property type="entry name" value="PROTEIN YEEZ"/>
    <property type="match status" value="1"/>
</dbReference>
<dbReference type="Gene3D" id="3.40.50.720">
    <property type="entry name" value="NAD(P)-binding Rossmann-like Domain"/>
    <property type="match status" value="1"/>
</dbReference>
<protein>
    <submittedName>
        <fullName evidence="3">ADP-L-glycero-D-manno-heptose-6-epimerase</fullName>
    </submittedName>
</protein>
<evidence type="ECO:0000256" key="1">
    <source>
        <dbReference type="SAM" id="MobiDB-lite"/>
    </source>
</evidence>
<dbReference type="Pfam" id="PF01370">
    <property type="entry name" value="Epimerase"/>
    <property type="match status" value="1"/>
</dbReference>